<dbReference type="PRINTS" id="PR01346">
    <property type="entry name" value="HELNAPAPROT"/>
</dbReference>
<dbReference type="Pfam" id="PF00210">
    <property type="entry name" value="Ferritin"/>
    <property type="match status" value="1"/>
</dbReference>
<comment type="similarity">
    <text evidence="1 2">Belongs to the Dps family.</text>
</comment>
<evidence type="ECO:0000256" key="1">
    <source>
        <dbReference type="ARBA" id="ARBA00009497"/>
    </source>
</evidence>
<dbReference type="GO" id="GO:0003677">
    <property type="term" value="F:DNA binding"/>
    <property type="evidence" value="ECO:0007669"/>
    <property type="project" value="UniProtKB-KW"/>
</dbReference>
<dbReference type="InterPro" id="IPR012347">
    <property type="entry name" value="Ferritin-like"/>
</dbReference>
<keyword evidence="7" id="KW-1185">Reference proteome</keyword>
<dbReference type="InterPro" id="IPR023188">
    <property type="entry name" value="DPS_DNA-bd_CS"/>
</dbReference>
<dbReference type="EMBL" id="UFQQ01000044">
    <property type="protein sequence ID" value="SSW93604.1"/>
    <property type="molecule type" value="Genomic_DNA"/>
</dbReference>
<dbReference type="GO" id="GO:0016722">
    <property type="term" value="F:oxidoreductase activity, acting on metal ions"/>
    <property type="evidence" value="ECO:0007669"/>
    <property type="project" value="InterPro"/>
</dbReference>
<evidence type="ECO:0000256" key="2">
    <source>
        <dbReference type="RuleBase" id="RU003875"/>
    </source>
</evidence>
<gene>
    <name evidence="4" type="ORF">BJ125_14411</name>
    <name evidence="5" type="ORF">SAMN05892882_14411</name>
</gene>
<evidence type="ECO:0000313" key="6">
    <source>
        <dbReference type="Proteomes" id="UP000252631"/>
    </source>
</evidence>
<dbReference type="Proteomes" id="UP000256343">
    <property type="component" value="Unassembled WGS sequence"/>
</dbReference>
<reference evidence="5 6" key="1">
    <citation type="submission" date="2017-08" db="EMBL/GenBank/DDBJ databases">
        <authorList>
            <person name="de Groot N.N."/>
        </authorList>
    </citation>
    <scope>NUCLEOTIDE SEQUENCE [LARGE SCALE GENOMIC DNA]</scope>
    <source>
        <strain evidence="5 6">JA575</strain>
    </source>
</reference>
<reference evidence="4 7" key="2">
    <citation type="submission" date="2018-07" db="EMBL/GenBank/DDBJ databases">
        <title>Genomic Encyclopedia of Archaeal and Bacterial Type Strains, Phase II (KMG-II): from individual species to whole genera.</title>
        <authorList>
            <person name="Goeker M."/>
        </authorList>
    </citation>
    <scope>NUCLEOTIDE SEQUENCE [LARGE SCALE GENOMIC DNA]</scope>
    <source>
        <strain evidence="4 7">JA575</strain>
    </source>
</reference>
<sequence length="147" mass="16057">MTNAAQTTTEALSRVLGRTFGLYVQTHGYHWNVVGPEFRRLHAAFEEQYNNLWNALDDIAERIRSLGAHAPGSLAELTALAGPAPEPAQSAEAMVGALTSGHEALTDELRRAIASAQHDGDEPTVGLLSDRLAWHQKQLWMMKASRA</sequence>
<dbReference type="InterPro" id="IPR008331">
    <property type="entry name" value="Ferritin_DPS_dom"/>
</dbReference>
<evidence type="ECO:0000313" key="5">
    <source>
        <dbReference type="EMBL" id="SSW93604.1"/>
    </source>
</evidence>
<dbReference type="RefSeq" id="WP_114360967.1">
    <property type="nucleotide sequence ID" value="NZ_QRDT01000044.1"/>
</dbReference>
<dbReference type="PROSITE" id="PS00818">
    <property type="entry name" value="DPS_1"/>
    <property type="match status" value="1"/>
</dbReference>
<dbReference type="PIRSF" id="PIRSF005900">
    <property type="entry name" value="Dps"/>
    <property type="match status" value="1"/>
</dbReference>
<dbReference type="Proteomes" id="UP000252631">
    <property type="component" value="Unassembled WGS sequence"/>
</dbReference>
<dbReference type="AlphaFoldDB" id="A0A336K115"/>
<keyword evidence="5" id="KW-0238">DNA-binding</keyword>
<dbReference type="InterPro" id="IPR009078">
    <property type="entry name" value="Ferritin-like_SF"/>
</dbReference>
<proteinExistence type="inferred from homology"/>
<dbReference type="OrthoDB" id="9797687at2"/>
<feature type="domain" description="Ferritin/DPS" evidence="3">
    <location>
        <begin position="10"/>
        <end position="144"/>
    </location>
</feature>
<dbReference type="PANTHER" id="PTHR42932:SF3">
    <property type="entry name" value="DNA PROTECTION DURING STARVATION PROTEIN"/>
    <property type="match status" value="1"/>
</dbReference>
<evidence type="ECO:0000259" key="3">
    <source>
        <dbReference type="Pfam" id="PF00210"/>
    </source>
</evidence>
<name>A0A336K115_9BRAD</name>
<dbReference type="CDD" id="cd01043">
    <property type="entry name" value="DPS"/>
    <property type="match status" value="1"/>
</dbReference>
<dbReference type="GO" id="GO:0008199">
    <property type="term" value="F:ferric iron binding"/>
    <property type="evidence" value="ECO:0007669"/>
    <property type="project" value="InterPro"/>
</dbReference>
<protein>
    <submittedName>
        <fullName evidence="5">Starvation-inducible DNA-binding protein</fullName>
    </submittedName>
</protein>
<dbReference type="EMBL" id="QRDT01000044">
    <property type="protein sequence ID" value="RED21723.1"/>
    <property type="molecule type" value="Genomic_DNA"/>
</dbReference>
<dbReference type="PROSITE" id="PS00819">
    <property type="entry name" value="DPS_2"/>
    <property type="match status" value="1"/>
</dbReference>
<organism evidence="5 6">
    <name type="scientific">Rhodopseudomonas pentothenatexigens</name>
    <dbReference type="NCBI Taxonomy" id="999699"/>
    <lineage>
        <taxon>Bacteria</taxon>
        <taxon>Pseudomonadati</taxon>
        <taxon>Pseudomonadota</taxon>
        <taxon>Alphaproteobacteria</taxon>
        <taxon>Hyphomicrobiales</taxon>
        <taxon>Nitrobacteraceae</taxon>
        <taxon>Rhodopseudomonas</taxon>
    </lineage>
</organism>
<dbReference type="Gene3D" id="1.20.1260.10">
    <property type="match status" value="1"/>
</dbReference>
<evidence type="ECO:0000313" key="7">
    <source>
        <dbReference type="Proteomes" id="UP000256343"/>
    </source>
</evidence>
<evidence type="ECO:0000313" key="4">
    <source>
        <dbReference type="EMBL" id="RED21723.1"/>
    </source>
</evidence>
<accession>A0A336K115</accession>
<dbReference type="PANTHER" id="PTHR42932">
    <property type="entry name" value="GENERAL STRESS PROTEIN 20U"/>
    <property type="match status" value="1"/>
</dbReference>
<dbReference type="InterPro" id="IPR002177">
    <property type="entry name" value="DPS_DNA-bd"/>
</dbReference>
<dbReference type="SUPFAM" id="SSF47240">
    <property type="entry name" value="Ferritin-like"/>
    <property type="match status" value="1"/>
</dbReference>